<dbReference type="EMBL" id="CP012332">
    <property type="protein sequence ID" value="AKU91645.1"/>
    <property type="molecule type" value="Genomic_DNA"/>
</dbReference>
<name>A0A0K1PDP7_9BACT</name>
<evidence type="ECO:0000313" key="3">
    <source>
        <dbReference type="EMBL" id="AKU91645.1"/>
    </source>
</evidence>
<dbReference type="KEGG" id="vin:AKJ08_2032"/>
<accession>A0A0K1PDP7</accession>
<dbReference type="STRING" id="1391653.AKJ08_2032"/>
<dbReference type="RefSeq" id="WP_050725930.1">
    <property type="nucleotide sequence ID" value="NZ_CP012332.1"/>
</dbReference>
<sequence>MEQLEQITRMLGGARILGKRPDSDRDFVEIVREGLPFSSFQSAVRSLGMTEEEAREALGFPRRTLSRRKLEQGRLRAAESERVLRLARVGTRAIDVLGDANRAVRWLRAPNRGLGGEAPLELLDTDVGTQGVLDELTRLDHGVFS</sequence>
<dbReference type="Proteomes" id="UP000055590">
    <property type="component" value="Chromosome"/>
</dbReference>
<gene>
    <name evidence="3" type="ORF">AKJ08_2032</name>
</gene>
<dbReference type="InterPro" id="IPR046847">
    <property type="entry name" value="Xre-like_HTH"/>
</dbReference>
<dbReference type="InterPro" id="IPR011979">
    <property type="entry name" value="Antitox_Xre"/>
</dbReference>
<organism evidence="3 4">
    <name type="scientific">Vulgatibacter incomptus</name>
    <dbReference type="NCBI Taxonomy" id="1391653"/>
    <lineage>
        <taxon>Bacteria</taxon>
        <taxon>Pseudomonadati</taxon>
        <taxon>Myxococcota</taxon>
        <taxon>Myxococcia</taxon>
        <taxon>Myxococcales</taxon>
        <taxon>Cystobacterineae</taxon>
        <taxon>Vulgatibacteraceae</taxon>
        <taxon>Vulgatibacter</taxon>
    </lineage>
</organism>
<feature type="domain" description="Antitoxin Xre-like helix-turn-helix" evidence="2">
    <location>
        <begin position="27"/>
        <end position="88"/>
    </location>
</feature>
<evidence type="ECO:0000313" key="4">
    <source>
        <dbReference type="Proteomes" id="UP000055590"/>
    </source>
</evidence>
<keyword evidence="4" id="KW-1185">Reference proteome</keyword>
<evidence type="ECO:0000259" key="1">
    <source>
        <dbReference type="Pfam" id="PF09722"/>
    </source>
</evidence>
<reference evidence="3 4" key="1">
    <citation type="submission" date="2015-08" db="EMBL/GenBank/DDBJ databases">
        <authorList>
            <person name="Babu N.S."/>
            <person name="Beckwith C.J."/>
            <person name="Beseler K.G."/>
            <person name="Brison A."/>
            <person name="Carone J.V."/>
            <person name="Caskin T.P."/>
            <person name="Diamond M."/>
            <person name="Durham M.E."/>
            <person name="Foxe J.M."/>
            <person name="Go M."/>
            <person name="Henderson B.A."/>
            <person name="Jones I.B."/>
            <person name="McGettigan J.A."/>
            <person name="Micheletti S.J."/>
            <person name="Nasrallah M.E."/>
            <person name="Ortiz D."/>
            <person name="Piller C.R."/>
            <person name="Privatt S.R."/>
            <person name="Schneider S.L."/>
            <person name="Sharp S."/>
            <person name="Smith T.C."/>
            <person name="Stanton J.D."/>
            <person name="Ullery H.E."/>
            <person name="Wilson R.J."/>
            <person name="Serrano M.G."/>
            <person name="Buck G."/>
            <person name="Lee V."/>
            <person name="Wang Y."/>
            <person name="Carvalho R."/>
            <person name="Voegtly L."/>
            <person name="Shi R."/>
            <person name="Duckworth R."/>
            <person name="Johnson A."/>
            <person name="Loviza R."/>
            <person name="Walstead R."/>
            <person name="Shah Z."/>
            <person name="Kiflezghi M."/>
            <person name="Wade K."/>
            <person name="Ball S.L."/>
            <person name="Bradley K.W."/>
            <person name="Asai D.J."/>
            <person name="Bowman C.A."/>
            <person name="Russell D.A."/>
            <person name="Pope W.H."/>
            <person name="Jacobs-Sera D."/>
            <person name="Hendrix R.W."/>
            <person name="Hatfull G.F."/>
        </authorList>
    </citation>
    <scope>NUCLEOTIDE SEQUENCE [LARGE SCALE GENOMIC DNA]</scope>
    <source>
        <strain evidence="3 4">DSM 27710</strain>
    </source>
</reference>
<proteinExistence type="predicted"/>
<dbReference type="GO" id="GO:0003677">
    <property type="term" value="F:DNA binding"/>
    <property type="evidence" value="ECO:0007669"/>
    <property type="project" value="InterPro"/>
</dbReference>
<evidence type="ECO:0000259" key="2">
    <source>
        <dbReference type="Pfam" id="PF20432"/>
    </source>
</evidence>
<dbReference type="InterPro" id="IPR024467">
    <property type="entry name" value="Xre/MbcA/ParS-like_toxin-bd"/>
</dbReference>
<dbReference type="AlphaFoldDB" id="A0A0K1PDP7"/>
<dbReference type="Pfam" id="PF09722">
    <property type="entry name" value="Xre_MbcA_ParS_C"/>
    <property type="match status" value="1"/>
</dbReference>
<protein>
    <submittedName>
        <fullName evidence="3">Uncharacterized protein</fullName>
    </submittedName>
</protein>
<dbReference type="Pfam" id="PF20432">
    <property type="entry name" value="Xre-like-HTH"/>
    <property type="match status" value="1"/>
</dbReference>
<feature type="domain" description="Antitoxin Xre/MbcA/ParS-like toxin-binding" evidence="1">
    <location>
        <begin position="93"/>
        <end position="142"/>
    </location>
</feature>
<dbReference type="NCBIfam" id="TIGR02293">
    <property type="entry name" value="TAS_TIGR02293"/>
    <property type="match status" value="1"/>
</dbReference>